<reference evidence="1 2" key="2">
    <citation type="journal article" date="2019" name="G3 (Bethesda)">
        <title>Hybrid Assembly of the Genome of the Entomopathogenic Nematode Steinernema carpocapsae Identifies the X-Chromosome.</title>
        <authorList>
            <person name="Serra L."/>
            <person name="Macchietto M."/>
            <person name="Macias-Munoz A."/>
            <person name="McGill C.J."/>
            <person name="Rodriguez I.M."/>
            <person name="Rodriguez B."/>
            <person name="Murad R."/>
            <person name="Mortazavi A."/>
        </authorList>
    </citation>
    <scope>NUCLEOTIDE SEQUENCE [LARGE SCALE GENOMIC DNA]</scope>
    <source>
        <strain evidence="1 2">ALL</strain>
    </source>
</reference>
<dbReference type="Proteomes" id="UP000298663">
    <property type="component" value="Unassembled WGS sequence"/>
</dbReference>
<dbReference type="AlphaFoldDB" id="A0A4U5M192"/>
<gene>
    <name evidence="1" type="ORF">L596_026366</name>
</gene>
<evidence type="ECO:0000313" key="2">
    <source>
        <dbReference type="Proteomes" id="UP000298663"/>
    </source>
</evidence>
<accession>A0A4U5M192</accession>
<dbReference type="EMBL" id="AZBU02000010">
    <property type="protein sequence ID" value="TKR62392.1"/>
    <property type="molecule type" value="Genomic_DNA"/>
</dbReference>
<evidence type="ECO:0000313" key="1">
    <source>
        <dbReference type="EMBL" id="TKR62392.1"/>
    </source>
</evidence>
<sequence length="110" mass="12292">MSDCVSMLAMTTYFSGDALRHAGFIEVFEGVEEIGESAFVVPRAEEHLSAALFDGSHDHRVWHGALDLHELLVGLLQVLELLQLREHLDLKRVDLISCVPFFWSSSPSLV</sequence>
<name>A0A4U5M192_STECR</name>
<reference evidence="1 2" key="1">
    <citation type="journal article" date="2015" name="Genome Biol.">
        <title>Comparative genomics of Steinernema reveals deeply conserved gene regulatory networks.</title>
        <authorList>
            <person name="Dillman A.R."/>
            <person name="Macchietto M."/>
            <person name="Porter C.F."/>
            <person name="Rogers A."/>
            <person name="Williams B."/>
            <person name="Antoshechkin I."/>
            <person name="Lee M.M."/>
            <person name="Goodwin Z."/>
            <person name="Lu X."/>
            <person name="Lewis E.E."/>
            <person name="Goodrich-Blair H."/>
            <person name="Stock S.P."/>
            <person name="Adams B.J."/>
            <person name="Sternberg P.W."/>
            <person name="Mortazavi A."/>
        </authorList>
    </citation>
    <scope>NUCLEOTIDE SEQUENCE [LARGE SCALE GENOMIC DNA]</scope>
    <source>
        <strain evidence="1 2">ALL</strain>
    </source>
</reference>
<keyword evidence="2" id="KW-1185">Reference proteome</keyword>
<protein>
    <submittedName>
        <fullName evidence="1">Uncharacterized protein</fullName>
    </submittedName>
</protein>
<organism evidence="1 2">
    <name type="scientific">Steinernema carpocapsae</name>
    <name type="common">Entomopathogenic nematode</name>
    <dbReference type="NCBI Taxonomy" id="34508"/>
    <lineage>
        <taxon>Eukaryota</taxon>
        <taxon>Metazoa</taxon>
        <taxon>Ecdysozoa</taxon>
        <taxon>Nematoda</taxon>
        <taxon>Chromadorea</taxon>
        <taxon>Rhabditida</taxon>
        <taxon>Tylenchina</taxon>
        <taxon>Panagrolaimomorpha</taxon>
        <taxon>Strongyloidoidea</taxon>
        <taxon>Steinernematidae</taxon>
        <taxon>Steinernema</taxon>
    </lineage>
</organism>
<proteinExistence type="predicted"/>
<comment type="caution">
    <text evidence="1">The sequence shown here is derived from an EMBL/GenBank/DDBJ whole genome shotgun (WGS) entry which is preliminary data.</text>
</comment>